<protein>
    <submittedName>
        <fullName evidence="2">Phage regulatory protein/antirepressor Ant</fullName>
    </submittedName>
</protein>
<feature type="domain" description="Antirepressor protein C-terminal" evidence="1">
    <location>
        <begin position="150"/>
        <end position="252"/>
    </location>
</feature>
<organism evidence="2 3">
    <name type="scientific">Bartonella krasnovii</name>
    <dbReference type="NCBI Taxonomy" id="2267275"/>
    <lineage>
        <taxon>Bacteria</taxon>
        <taxon>Pseudomonadati</taxon>
        <taxon>Pseudomonadota</taxon>
        <taxon>Alphaproteobacteria</taxon>
        <taxon>Hyphomicrobiales</taxon>
        <taxon>Bartonellaceae</taxon>
        <taxon>Bartonella</taxon>
    </lineage>
</organism>
<evidence type="ECO:0000313" key="2">
    <source>
        <dbReference type="EMBL" id="UNF29714.1"/>
    </source>
</evidence>
<reference evidence="2 3" key="1">
    <citation type="submission" date="2022-02" db="EMBL/GenBank/DDBJ databases">
        <title>Genomic structural plasticity of rodent-associated Bartonella in nature.</title>
        <authorList>
            <person name="Sousa K.C.M."/>
            <person name="Gutierrez R."/>
            <person name="Yahalomi D."/>
            <person name="Shalit T."/>
            <person name="Markus B."/>
            <person name="Nachum-Biala Y."/>
            <person name="Hawlena H."/>
            <person name="Marcos-Hadad E."/>
            <person name="Hazkani-Covo E."/>
            <person name="Neves H.R."/>
            <person name="Covo S."/>
            <person name="Harrus S."/>
        </authorList>
    </citation>
    <scope>NUCLEOTIDE SEQUENCE [LARGE SCALE GENOMIC DNA]</scope>
    <source>
        <strain evidence="2 3">B35_1_2</strain>
    </source>
</reference>
<dbReference type="InterPro" id="IPR014054">
    <property type="entry name" value="Phage_regulatory_Rha"/>
</dbReference>
<evidence type="ECO:0000313" key="3">
    <source>
        <dbReference type="Proteomes" id="UP000829580"/>
    </source>
</evidence>
<dbReference type="RefSeq" id="WP_241436902.1">
    <property type="nucleotide sequence ID" value="NZ_CP093033.1"/>
</dbReference>
<dbReference type="Pfam" id="PF03374">
    <property type="entry name" value="ANT"/>
    <property type="match status" value="1"/>
</dbReference>
<accession>A0ABY3VWE9</accession>
<name>A0ABY3VWE9_9HYPH</name>
<evidence type="ECO:0000259" key="1">
    <source>
        <dbReference type="Pfam" id="PF03374"/>
    </source>
</evidence>
<gene>
    <name evidence="2" type="ORF">MNL13_02840</name>
</gene>
<proteinExistence type="predicted"/>
<dbReference type="EMBL" id="CP093033">
    <property type="protein sequence ID" value="UNF29714.1"/>
    <property type="molecule type" value="Genomic_DNA"/>
</dbReference>
<sequence>MHNLMTVEEKNFNNQIIPTMSSREIAELCDKRHDHVMRDIKKMLEELYSENTAPKFGVSDFTELKFESSDFAGVYKDSTCRTLPCYNLPKRECLILISGYSTALRAKIINRWQKLEKQVTPAQIDYSSPKAMIVFLNYLQGQIDQKDTIIEDLKPKAMALESLQRHDGLFGLTEDAKILEMQPKQFIQFLQQKGWIYRRVAGGNLLPYQDKIQKQLIDCPTITLQTASGIEKVIPAAKITTKGMGVLSEELKRQNMH</sequence>
<dbReference type="Proteomes" id="UP000829580">
    <property type="component" value="Chromosome"/>
</dbReference>
<dbReference type="Pfam" id="PF09669">
    <property type="entry name" value="Phage_pRha"/>
    <property type="match status" value="1"/>
</dbReference>
<dbReference type="InterPro" id="IPR005039">
    <property type="entry name" value="Ant_C"/>
</dbReference>
<keyword evidence="3" id="KW-1185">Reference proteome</keyword>